<dbReference type="EMBL" id="JBHSDV010000001">
    <property type="protein sequence ID" value="MFC4387302.1"/>
    <property type="molecule type" value="Genomic_DNA"/>
</dbReference>
<comment type="caution">
    <text evidence="1">The sequence shown here is derived from an EMBL/GenBank/DDBJ whole genome shotgun (WGS) entry which is preliminary data.</text>
</comment>
<organism evidence="1 2">
    <name type="scientific">Gracilibacillus marinus</name>
    <dbReference type="NCBI Taxonomy" id="630535"/>
    <lineage>
        <taxon>Bacteria</taxon>
        <taxon>Bacillati</taxon>
        <taxon>Bacillota</taxon>
        <taxon>Bacilli</taxon>
        <taxon>Bacillales</taxon>
        <taxon>Bacillaceae</taxon>
        <taxon>Gracilibacillus</taxon>
    </lineage>
</organism>
<accession>A0ABV8VS66</accession>
<reference evidence="2" key="1">
    <citation type="journal article" date="2019" name="Int. J. Syst. Evol. Microbiol.">
        <title>The Global Catalogue of Microorganisms (GCM) 10K type strain sequencing project: providing services to taxonomists for standard genome sequencing and annotation.</title>
        <authorList>
            <consortium name="The Broad Institute Genomics Platform"/>
            <consortium name="The Broad Institute Genome Sequencing Center for Infectious Disease"/>
            <person name="Wu L."/>
            <person name="Ma J."/>
        </authorList>
    </citation>
    <scope>NUCLEOTIDE SEQUENCE [LARGE SCALE GENOMIC DNA]</scope>
    <source>
        <strain evidence="2">KACC 14058</strain>
    </source>
</reference>
<keyword evidence="2" id="KW-1185">Reference proteome</keyword>
<sequence>MKISLQKLKQSRDNSISFDELVDVSDLADLDNDIRSIEPVHVQGSAKLDGSEIICELTVQGEMILPCARTLVDVPYSFDFRMEESFTTRDYPENEDVHTVNVEVLDLVPYIKENVILEIPYRVFAEKEILEANTIEQGEGWTLITEEERSTKIDPRLEKLKALLDDNNNDSL</sequence>
<dbReference type="InterPro" id="IPR003772">
    <property type="entry name" value="YceD"/>
</dbReference>
<proteinExistence type="predicted"/>
<dbReference type="RefSeq" id="WP_390196944.1">
    <property type="nucleotide sequence ID" value="NZ_JBHSDV010000001.1"/>
</dbReference>
<protein>
    <submittedName>
        <fullName evidence="1">YceD family protein</fullName>
    </submittedName>
</protein>
<dbReference type="Pfam" id="PF02620">
    <property type="entry name" value="YceD"/>
    <property type="match status" value="1"/>
</dbReference>
<dbReference type="Proteomes" id="UP001595880">
    <property type="component" value="Unassembled WGS sequence"/>
</dbReference>
<evidence type="ECO:0000313" key="1">
    <source>
        <dbReference type="EMBL" id="MFC4387302.1"/>
    </source>
</evidence>
<gene>
    <name evidence="1" type="ORF">ACFOZ1_05700</name>
</gene>
<name>A0ABV8VS66_9BACI</name>
<evidence type="ECO:0000313" key="2">
    <source>
        <dbReference type="Proteomes" id="UP001595880"/>
    </source>
</evidence>